<dbReference type="InterPro" id="IPR020979">
    <property type="entry name" value="Uncharacterised_A0KLC6"/>
</dbReference>
<gene>
    <name evidence="1" type="ORF">NM06_00825</name>
</gene>
<accession>A0A0A5I4G5</accession>
<dbReference type="RefSeq" id="WP_038134570.1">
    <property type="nucleotide sequence ID" value="NZ_JAVHXG010000198.1"/>
</dbReference>
<dbReference type="AlphaFoldDB" id="A0A0A5I4G5"/>
<name>A0A0A5I4G5_PHOS4</name>
<reference evidence="1 2" key="1">
    <citation type="submission" date="2014-10" db="EMBL/GenBank/DDBJ databases">
        <title>Genome sequencing of Vibrio sinaloensis T08.</title>
        <authorList>
            <person name="Chan K.-G."/>
            <person name="Mohamad N.I."/>
        </authorList>
    </citation>
    <scope>NUCLEOTIDE SEQUENCE [LARGE SCALE GENOMIC DNA]</scope>
    <source>
        <strain evidence="1 2">T08</strain>
    </source>
</reference>
<protein>
    <submittedName>
        <fullName evidence="1">Topoisomerase II</fullName>
    </submittedName>
</protein>
<keyword evidence="1" id="KW-0413">Isomerase</keyword>
<dbReference type="Pfam" id="PF12290">
    <property type="entry name" value="DUF3802"/>
    <property type="match status" value="1"/>
</dbReference>
<dbReference type="STRING" id="379097.SE23_10550"/>
<proteinExistence type="predicted"/>
<dbReference type="OrthoDB" id="5917039at2"/>
<sequence>MVVETDGYLALIEHLAFNLDVFASDDGDTGSESVEDVVTDMVASNIMAIFEQNPELHSSVRFQLLKEADSVVEDLGEVLAGVWAKPATNGQIEFLDEYIALVKNLFDSAVAKYD</sequence>
<evidence type="ECO:0000313" key="2">
    <source>
        <dbReference type="Proteomes" id="UP000030451"/>
    </source>
</evidence>
<dbReference type="Proteomes" id="UP000030451">
    <property type="component" value="Unassembled WGS sequence"/>
</dbReference>
<organism evidence="1 2">
    <name type="scientific">Photobacterium sp. (strain ATCC 43367)</name>
    <dbReference type="NCBI Taxonomy" id="379097"/>
    <lineage>
        <taxon>Bacteria</taxon>
        <taxon>Pseudomonadati</taxon>
        <taxon>Pseudomonadota</taxon>
        <taxon>Gammaproteobacteria</taxon>
        <taxon>Vibrionales</taxon>
        <taxon>Vibrionaceae</taxon>
        <taxon>Vibrio</taxon>
        <taxon>Vibrio oreintalis group</taxon>
    </lineage>
</organism>
<dbReference type="EMBL" id="JRWP01000002">
    <property type="protein sequence ID" value="KGY10634.1"/>
    <property type="molecule type" value="Genomic_DNA"/>
</dbReference>
<evidence type="ECO:0000313" key="1">
    <source>
        <dbReference type="EMBL" id="KGY10634.1"/>
    </source>
</evidence>
<dbReference type="GO" id="GO:0016853">
    <property type="term" value="F:isomerase activity"/>
    <property type="evidence" value="ECO:0007669"/>
    <property type="project" value="UniProtKB-KW"/>
</dbReference>
<comment type="caution">
    <text evidence="1">The sequence shown here is derived from an EMBL/GenBank/DDBJ whole genome shotgun (WGS) entry which is preliminary data.</text>
</comment>